<dbReference type="KEGG" id="nfn:NFRAN_2743"/>
<reference evidence="2 3" key="1">
    <citation type="submission" date="2019-02" db="EMBL/GenBank/DDBJ databases">
        <authorList>
            <person name="Lehtovirta-Morley E L."/>
        </authorList>
    </citation>
    <scope>NUCLEOTIDE SEQUENCE [LARGE SCALE GENOMIC DNA]</scope>
    <source>
        <strain evidence="2">NFRAN1</strain>
    </source>
</reference>
<keyword evidence="3" id="KW-1185">Reference proteome</keyword>
<evidence type="ECO:0000313" key="3">
    <source>
        <dbReference type="Proteomes" id="UP000294299"/>
    </source>
</evidence>
<feature type="region of interest" description="Disordered" evidence="1">
    <location>
        <begin position="63"/>
        <end position="84"/>
    </location>
</feature>
<accession>A0A484ICL3</accession>
<name>A0A484ICL3_9ARCH</name>
<dbReference type="Proteomes" id="UP000294299">
    <property type="component" value="Chromosome NFRAN"/>
</dbReference>
<evidence type="ECO:0000313" key="2">
    <source>
        <dbReference type="EMBL" id="VFJ15066.1"/>
    </source>
</evidence>
<gene>
    <name evidence="2" type="ORF">NFRAN_2743</name>
</gene>
<protein>
    <submittedName>
        <fullName evidence="2">Uncharacterized protein</fullName>
    </submittedName>
</protein>
<evidence type="ECO:0000256" key="1">
    <source>
        <dbReference type="SAM" id="MobiDB-lite"/>
    </source>
</evidence>
<proteinExistence type="predicted"/>
<dbReference type="EMBL" id="LR216287">
    <property type="protein sequence ID" value="VFJ15066.1"/>
    <property type="molecule type" value="Genomic_DNA"/>
</dbReference>
<organism evidence="2 3">
    <name type="scientific">Candidatus Nitrosocosmicus franklandianus</name>
    <dbReference type="NCBI Taxonomy" id="1798806"/>
    <lineage>
        <taxon>Archaea</taxon>
        <taxon>Nitrososphaerota</taxon>
        <taxon>Nitrososphaeria</taxon>
        <taxon>Nitrososphaerales</taxon>
        <taxon>Nitrososphaeraceae</taxon>
        <taxon>Candidatus Nitrosocosmicus</taxon>
    </lineage>
</organism>
<dbReference type="AlphaFoldDB" id="A0A484ICL3"/>
<sequence length="157" mass="17734">MKASVLMTVGNDLFSSGDWIKIKVKFSGLCQNCKKRLSIGDLGYWSKASRAIVHEDCYLQSKTPDGPETQGGTRIKNKTQTSQEDRSDRTYLELFKDARCYICNKPVDANDPLIMELFNIGGKKDHGGVFYCGNCLKGFNKDILNDYRTSFQRKIKG</sequence>